<proteinExistence type="predicted"/>
<keyword evidence="1" id="KW-0812">Transmembrane</keyword>
<organism evidence="2 3">
    <name type="scientific">Candidatus Collierbacteria bacterium GW2011_GWA2_42_17</name>
    <dbReference type="NCBI Taxonomy" id="1618378"/>
    <lineage>
        <taxon>Bacteria</taxon>
        <taxon>Candidatus Collieribacteriota</taxon>
    </lineage>
</organism>
<gene>
    <name evidence="2" type="ORF">UV06_C0001G0197</name>
</gene>
<evidence type="ECO:0000256" key="1">
    <source>
        <dbReference type="SAM" id="Phobius"/>
    </source>
</evidence>
<feature type="transmembrane region" description="Helical" evidence="1">
    <location>
        <begin position="44"/>
        <end position="68"/>
    </location>
</feature>
<keyword evidence="1" id="KW-0472">Membrane</keyword>
<keyword evidence="1" id="KW-1133">Transmembrane helix</keyword>
<sequence length="125" mass="13446">MLSNLFNLFFKTTYAATEDVVGTISLPEGIPSDIGKTGDFVTTIIRFFVIVAGLFTLWQFLIGGFTYITSGGDKAKVQEAGNKITMSLIGLVVIAASFVIIAIISQLLFGDFTAILIPKFKSVTP</sequence>
<dbReference type="Proteomes" id="UP000033854">
    <property type="component" value="Unassembled WGS sequence"/>
</dbReference>
<comment type="caution">
    <text evidence="2">The sequence shown here is derived from an EMBL/GenBank/DDBJ whole genome shotgun (WGS) entry which is preliminary data.</text>
</comment>
<evidence type="ECO:0000313" key="3">
    <source>
        <dbReference type="Proteomes" id="UP000033854"/>
    </source>
</evidence>
<name>A0A0G1C1F0_9BACT</name>
<protein>
    <submittedName>
        <fullName evidence="2">Uncharacterized protein</fullName>
    </submittedName>
</protein>
<feature type="transmembrane region" description="Helical" evidence="1">
    <location>
        <begin position="88"/>
        <end position="109"/>
    </location>
</feature>
<dbReference type="EMBL" id="LCDA01000001">
    <property type="protein sequence ID" value="KKS43463.1"/>
    <property type="molecule type" value="Genomic_DNA"/>
</dbReference>
<accession>A0A0G1C1F0</accession>
<dbReference type="AlphaFoldDB" id="A0A0G1C1F0"/>
<reference evidence="2 3" key="1">
    <citation type="journal article" date="2015" name="Nature">
        <title>rRNA introns, odd ribosomes, and small enigmatic genomes across a large radiation of phyla.</title>
        <authorList>
            <person name="Brown C.T."/>
            <person name="Hug L.A."/>
            <person name="Thomas B.C."/>
            <person name="Sharon I."/>
            <person name="Castelle C.J."/>
            <person name="Singh A."/>
            <person name="Wilkins M.J."/>
            <person name="Williams K.H."/>
            <person name="Banfield J.F."/>
        </authorList>
    </citation>
    <scope>NUCLEOTIDE SEQUENCE [LARGE SCALE GENOMIC DNA]</scope>
</reference>
<evidence type="ECO:0000313" key="2">
    <source>
        <dbReference type="EMBL" id="KKS43463.1"/>
    </source>
</evidence>
<dbReference type="Pfam" id="PF18895">
    <property type="entry name" value="T4SS_pilin"/>
    <property type="match status" value="1"/>
</dbReference>
<dbReference type="InterPro" id="IPR043993">
    <property type="entry name" value="T4SS_pilin"/>
</dbReference>